<reference evidence="1 2" key="1">
    <citation type="submission" date="2019-05" db="EMBL/GenBank/DDBJ databases">
        <title>Another draft genome of Portunus trituberculatus and its Hox gene families provides insights of decapod evolution.</title>
        <authorList>
            <person name="Jeong J.-H."/>
            <person name="Song I."/>
            <person name="Kim S."/>
            <person name="Choi T."/>
            <person name="Kim D."/>
            <person name="Ryu S."/>
            <person name="Kim W."/>
        </authorList>
    </citation>
    <scope>NUCLEOTIDE SEQUENCE [LARGE SCALE GENOMIC DNA]</scope>
    <source>
        <tissue evidence="1">Muscle</tissue>
    </source>
</reference>
<sequence>MFLVSGTGYRTTPSAGAKERTATHAAAQASEILLAHLTLPYRSGVPGDVGDNGVPHSSIPGQLHYFLYFFSSHHLLDSIHTPANSQPLPLPPPSAAELPHPPHVSLLLRSTMSILLMLSVQNRPSNFTHSYHIQFHPLRLLQVIQLSHLLQRVNIPCGNSAATIQPSSSPISVPRHLLCMSGWAASSVLITDGQHLPVMISPSGRDSTPIGGAPVDTILSFCDTPIVILG</sequence>
<comment type="caution">
    <text evidence="1">The sequence shown here is derived from an EMBL/GenBank/DDBJ whole genome shotgun (WGS) entry which is preliminary data.</text>
</comment>
<dbReference type="AlphaFoldDB" id="A0A5B7EMD6"/>
<dbReference type="EMBL" id="VSRR010003339">
    <property type="protein sequence ID" value="MPC35750.1"/>
    <property type="molecule type" value="Genomic_DNA"/>
</dbReference>
<proteinExistence type="predicted"/>
<dbReference type="Proteomes" id="UP000324222">
    <property type="component" value="Unassembled WGS sequence"/>
</dbReference>
<gene>
    <name evidence="1" type="ORF">E2C01_029184</name>
</gene>
<keyword evidence="2" id="KW-1185">Reference proteome</keyword>
<organism evidence="1 2">
    <name type="scientific">Portunus trituberculatus</name>
    <name type="common">Swimming crab</name>
    <name type="synonym">Neptunus trituberculatus</name>
    <dbReference type="NCBI Taxonomy" id="210409"/>
    <lineage>
        <taxon>Eukaryota</taxon>
        <taxon>Metazoa</taxon>
        <taxon>Ecdysozoa</taxon>
        <taxon>Arthropoda</taxon>
        <taxon>Crustacea</taxon>
        <taxon>Multicrustacea</taxon>
        <taxon>Malacostraca</taxon>
        <taxon>Eumalacostraca</taxon>
        <taxon>Eucarida</taxon>
        <taxon>Decapoda</taxon>
        <taxon>Pleocyemata</taxon>
        <taxon>Brachyura</taxon>
        <taxon>Eubrachyura</taxon>
        <taxon>Portunoidea</taxon>
        <taxon>Portunidae</taxon>
        <taxon>Portuninae</taxon>
        <taxon>Portunus</taxon>
    </lineage>
</organism>
<protein>
    <submittedName>
        <fullName evidence="1">Uncharacterized protein</fullName>
    </submittedName>
</protein>
<evidence type="ECO:0000313" key="2">
    <source>
        <dbReference type="Proteomes" id="UP000324222"/>
    </source>
</evidence>
<name>A0A5B7EMD6_PORTR</name>
<evidence type="ECO:0000313" key="1">
    <source>
        <dbReference type="EMBL" id="MPC35750.1"/>
    </source>
</evidence>
<accession>A0A5B7EMD6</accession>